<keyword evidence="11" id="KW-1133">Transmembrane helix</keyword>
<evidence type="ECO:0000256" key="6">
    <source>
        <dbReference type="ARBA" id="ARBA00023145"/>
    </source>
</evidence>
<keyword evidence="11" id="KW-0812">Transmembrane</keyword>
<dbReference type="EMBL" id="JANURM010000004">
    <property type="protein sequence ID" value="MDL0088857.1"/>
    <property type="molecule type" value="Genomic_DNA"/>
</dbReference>
<evidence type="ECO:0000256" key="10">
    <source>
        <dbReference type="ARBA" id="ARBA00023317"/>
    </source>
</evidence>
<evidence type="ECO:0000256" key="8">
    <source>
        <dbReference type="ARBA" id="ARBA00023239"/>
    </source>
</evidence>
<organism evidence="12 13">
    <name type="scientific">Campylobacter gastrosuis</name>
    <dbReference type="NCBI Taxonomy" id="2974576"/>
    <lineage>
        <taxon>Bacteria</taxon>
        <taxon>Pseudomonadati</taxon>
        <taxon>Campylobacterota</taxon>
        <taxon>Epsilonproteobacteria</taxon>
        <taxon>Campylobacterales</taxon>
        <taxon>Campylobacteraceae</taxon>
        <taxon>Campylobacter</taxon>
    </lineage>
</organism>
<evidence type="ECO:0000256" key="7">
    <source>
        <dbReference type="ARBA" id="ARBA00023209"/>
    </source>
</evidence>
<keyword evidence="9" id="KW-1208">Phospholipid metabolism</keyword>
<dbReference type="Pfam" id="PF02666">
    <property type="entry name" value="PS_Dcarbxylase"/>
    <property type="match status" value="1"/>
</dbReference>
<evidence type="ECO:0000313" key="12">
    <source>
        <dbReference type="EMBL" id="MDL0088857.1"/>
    </source>
</evidence>
<name>A0ABT7HPJ7_9BACT</name>
<keyword evidence="4" id="KW-0443">Lipid metabolism</keyword>
<keyword evidence="10" id="KW-0670">Pyruvate</keyword>
<dbReference type="InterPro" id="IPR033175">
    <property type="entry name" value="PSD-A"/>
</dbReference>
<keyword evidence="2" id="KW-0444">Lipid biosynthesis</keyword>
<protein>
    <submittedName>
        <fullName evidence="12">Phosphatidylserine decarboxylase</fullName>
    </submittedName>
</protein>
<evidence type="ECO:0000313" key="13">
    <source>
        <dbReference type="Proteomes" id="UP001173801"/>
    </source>
</evidence>
<reference evidence="12" key="2">
    <citation type="journal article" date="2023" name="Microorganisms">
        <title>Isolation and Genomic Characteristics of Cat-Borne Campylobacter felis sp. nov. and Sheep-Borne Campylobacter ovis sp. nov.</title>
        <authorList>
            <person name="Wang H."/>
            <person name="Li Y."/>
            <person name="Gu Y."/>
            <person name="Zhou G."/>
            <person name="Chen X."/>
            <person name="Zhang X."/>
            <person name="Shao Z."/>
            <person name="Zhang J."/>
            <person name="Zhang M."/>
        </authorList>
    </citation>
    <scope>NUCLEOTIDE SEQUENCE</scope>
    <source>
        <strain evidence="12">PS10</strain>
    </source>
</reference>
<keyword evidence="8" id="KW-0456">Lyase</keyword>
<comment type="caution">
    <text evidence="12">The sequence shown here is derived from an EMBL/GenBank/DDBJ whole genome shotgun (WGS) entry which is preliminary data.</text>
</comment>
<keyword evidence="13" id="KW-1185">Reference proteome</keyword>
<accession>A0ABT7HPJ7</accession>
<keyword evidence="6" id="KW-0865">Zymogen</keyword>
<reference evidence="12" key="1">
    <citation type="submission" date="2022-08" db="EMBL/GenBank/DDBJ databases">
        <authorList>
            <person name="Wang H."/>
        </authorList>
    </citation>
    <scope>NUCLEOTIDE SEQUENCE</scope>
    <source>
        <strain evidence="12">PS10</strain>
    </source>
</reference>
<dbReference type="InterPro" id="IPR003817">
    <property type="entry name" value="PS_Dcarbxylase"/>
</dbReference>
<evidence type="ECO:0000256" key="1">
    <source>
        <dbReference type="ARBA" id="ARBA00022475"/>
    </source>
</evidence>
<proteinExistence type="predicted"/>
<dbReference type="RefSeq" id="WP_284937513.1">
    <property type="nucleotide sequence ID" value="NZ_JANURM010000004.1"/>
</dbReference>
<gene>
    <name evidence="12" type="ORF">NYG85_05660</name>
</gene>
<keyword evidence="5 11" id="KW-0472">Membrane</keyword>
<evidence type="ECO:0000256" key="4">
    <source>
        <dbReference type="ARBA" id="ARBA00023098"/>
    </source>
</evidence>
<evidence type="ECO:0000256" key="11">
    <source>
        <dbReference type="SAM" id="Phobius"/>
    </source>
</evidence>
<evidence type="ECO:0000256" key="3">
    <source>
        <dbReference type="ARBA" id="ARBA00022793"/>
    </source>
</evidence>
<keyword evidence="7" id="KW-0594">Phospholipid biosynthesis</keyword>
<keyword evidence="3" id="KW-0210">Decarboxylase</keyword>
<feature type="transmembrane region" description="Helical" evidence="11">
    <location>
        <begin position="12"/>
        <end position="41"/>
    </location>
</feature>
<evidence type="ECO:0000256" key="2">
    <source>
        <dbReference type="ARBA" id="ARBA00022516"/>
    </source>
</evidence>
<dbReference type="PANTHER" id="PTHR35809:SF1">
    <property type="entry name" value="ARCHAETIDYLSERINE DECARBOXYLASE PROENZYME-RELATED"/>
    <property type="match status" value="1"/>
</dbReference>
<evidence type="ECO:0000256" key="5">
    <source>
        <dbReference type="ARBA" id="ARBA00023136"/>
    </source>
</evidence>
<dbReference type="Proteomes" id="UP001173801">
    <property type="component" value="Unassembled WGS sequence"/>
</dbReference>
<evidence type="ECO:0000256" key="9">
    <source>
        <dbReference type="ARBA" id="ARBA00023264"/>
    </source>
</evidence>
<dbReference type="PANTHER" id="PTHR35809">
    <property type="entry name" value="ARCHAETIDYLSERINE DECARBOXYLASE PROENZYME-RELATED"/>
    <property type="match status" value="1"/>
</dbReference>
<keyword evidence="1" id="KW-1003">Cell membrane</keyword>
<sequence length="195" mass="22145">MIAKQGQKWVILSAFLVLLSILFEIFIPFFLFVFIFLVIFFRNLQPKKIADKNAILSPIGGRVSEICICEFEGQKALKIAIKKSFFSSGVLRAFCDTEILKFKKLHGLFLCNFIKSSEFLNSRAIYYFKDNAIAMRVIYGVFSRRISLNAPKSVKVLDELGFLGSGVVILYLPLNSKIFLSVGERVRNSALLGYF</sequence>